<accession>A0AAD5ISM9</accession>
<comment type="caution">
    <text evidence="1">The sequence shown here is derived from an EMBL/GenBank/DDBJ whole genome shotgun (WGS) entry which is preliminary data.</text>
</comment>
<dbReference type="EMBL" id="JAJSOW010000103">
    <property type="protein sequence ID" value="KAI9174775.1"/>
    <property type="molecule type" value="Genomic_DNA"/>
</dbReference>
<sequence>MLWRQRLIDERENAAVEEDPEGTLEKRQSALEREVADLRRAIQDSRMSAFEHHNGAGPSTKPVTVPEQQSYHGHIHAIFYERQHLPSHQLED</sequence>
<organism evidence="1 2">
    <name type="scientific">Acer negundo</name>
    <name type="common">Box elder</name>
    <dbReference type="NCBI Taxonomy" id="4023"/>
    <lineage>
        <taxon>Eukaryota</taxon>
        <taxon>Viridiplantae</taxon>
        <taxon>Streptophyta</taxon>
        <taxon>Embryophyta</taxon>
        <taxon>Tracheophyta</taxon>
        <taxon>Spermatophyta</taxon>
        <taxon>Magnoliopsida</taxon>
        <taxon>eudicotyledons</taxon>
        <taxon>Gunneridae</taxon>
        <taxon>Pentapetalae</taxon>
        <taxon>rosids</taxon>
        <taxon>malvids</taxon>
        <taxon>Sapindales</taxon>
        <taxon>Sapindaceae</taxon>
        <taxon>Hippocastanoideae</taxon>
        <taxon>Acereae</taxon>
        <taxon>Acer</taxon>
    </lineage>
</organism>
<name>A0AAD5ISM9_ACENE</name>
<proteinExistence type="predicted"/>
<gene>
    <name evidence="1" type="ORF">LWI28_022542</name>
</gene>
<evidence type="ECO:0000313" key="1">
    <source>
        <dbReference type="EMBL" id="KAI9174775.1"/>
    </source>
</evidence>
<protein>
    <submittedName>
        <fullName evidence="1">Uncharacterized protein</fullName>
    </submittedName>
</protein>
<reference evidence="1" key="2">
    <citation type="submission" date="2023-02" db="EMBL/GenBank/DDBJ databases">
        <authorList>
            <person name="Swenson N.G."/>
            <person name="Wegrzyn J.L."/>
            <person name="Mcevoy S.L."/>
        </authorList>
    </citation>
    <scope>NUCLEOTIDE SEQUENCE</scope>
    <source>
        <strain evidence="1">91603</strain>
        <tissue evidence="1">Leaf</tissue>
    </source>
</reference>
<dbReference type="Proteomes" id="UP001064489">
    <property type="component" value="Chromosome 8"/>
</dbReference>
<reference evidence="1" key="1">
    <citation type="journal article" date="2022" name="Plant J.">
        <title>Strategies of tolerance reflected in two North American maple genomes.</title>
        <authorList>
            <person name="McEvoy S.L."/>
            <person name="Sezen U.U."/>
            <person name="Trouern-Trend A."/>
            <person name="McMahon S.M."/>
            <person name="Schaberg P.G."/>
            <person name="Yang J."/>
            <person name="Wegrzyn J.L."/>
            <person name="Swenson N.G."/>
        </authorList>
    </citation>
    <scope>NUCLEOTIDE SEQUENCE</scope>
    <source>
        <strain evidence="1">91603</strain>
    </source>
</reference>
<keyword evidence="2" id="KW-1185">Reference proteome</keyword>
<dbReference type="AlphaFoldDB" id="A0AAD5ISM9"/>
<evidence type="ECO:0000313" key="2">
    <source>
        <dbReference type="Proteomes" id="UP001064489"/>
    </source>
</evidence>